<evidence type="ECO:0000313" key="1">
    <source>
        <dbReference type="EMBL" id="GFE13220.1"/>
    </source>
</evidence>
<name>A0A640SQE9_9ACTN</name>
<dbReference type="Proteomes" id="UP000430079">
    <property type="component" value="Unassembled WGS sequence"/>
</dbReference>
<keyword evidence="2" id="KW-1185">Reference proteome</keyword>
<comment type="caution">
    <text evidence="1">The sequence shown here is derived from an EMBL/GenBank/DDBJ whole genome shotgun (WGS) entry which is preliminary data.</text>
</comment>
<evidence type="ECO:0000313" key="2">
    <source>
        <dbReference type="Proteomes" id="UP000430079"/>
    </source>
</evidence>
<proteinExistence type="predicted"/>
<organism evidence="1 2">
    <name type="scientific">Streptomyces glebosus</name>
    <dbReference type="NCBI Taxonomy" id="249580"/>
    <lineage>
        <taxon>Bacteria</taxon>
        <taxon>Bacillati</taxon>
        <taxon>Actinomycetota</taxon>
        <taxon>Actinomycetes</taxon>
        <taxon>Kitasatosporales</taxon>
        <taxon>Streptomycetaceae</taxon>
        <taxon>Streptomyces</taxon>
    </lineage>
</organism>
<accession>A0A640SQE9</accession>
<gene>
    <name evidence="1" type="ORF">Sgleb_12670</name>
</gene>
<reference evidence="1 2" key="1">
    <citation type="submission" date="2019-12" db="EMBL/GenBank/DDBJ databases">
        <title>Whole genome shotgun sequence of Streptomyces hygroscopicus subsp. glebosus NBRC 13786.</title>
        <authorList>
            <person name="Ichikawa N."/>
            <person name="Kimura A."/>
            <person name="Kitahashi Y."/>
            <person name="Komaki H."/>
            <person name="Tamura T."/>
        </authorList>
    </citation>
    <scope>NUCLEOTIDE SEQUENCE [LARGE SCALE GENOMIC DNA]</scope>
    <source>
        <strain evidence="1 2">NBRC 13786</strain>
    </source>
</reference>
<dbReference type="EMBL" id="BLIO01000001">
    <property type="protein sequence ID" value="GFE13220.1"/>
    <property type="molecule type" value="Genomic_DNA"/>
</dbReference>
<sequence>MPGRVTWSCRITLPEISAHVAVSPLARRIASPKGIRAPLALSATEDTDQVRAALDPGDLLERGVEIAQAGPA</sequence>
<dbReference type="AlphaFoldDB" id="A0A640SQE9"/>
<protein>
    <submittedName>
        <fullName evidence="1">Uncharacterized protein</fullName>
    </submittedName>
</protein>